<dbReference type="NCBIfam" id="NF047356">
    <property type="entry name" value="RNA_bind_RnpM"/>
    <property type="match status" value="1"/>
</dbReference>
<dbReference type="SUPFAM" id="SSF64376">
    <property type="entry name" value="YlxR-like"/>
    <property type="match status" value="1"/>
</dbReference>
<reference evidence="2" key="1">
    <citation type="journal article" date="2018" name="Antonie Van Leeuwenhoek">
        <title>Proteinivorax hydrogeniformans sp. nov., an anaerobic, haloalkaliphilic bacterium fermenting proteinaceous compounds with high hydrogen production.</title>
        <authorList>
            <person name="Boltyanskaya Y."/>
            <person name="Detkova E."/>
            <person name="Pimenov N."/>
            <person name="Kevbrin V."/>
        </authorList>
    </citation>
    <scope>NUCLEOTIDE SEQUENCE</scope>
    <source>
        <strain evidence="2">Z-710</strain>
    </source>
</reference>
<dbReference type="PANTHER" id="PTHR34215">
    <property type="entry name" value="BLL0784 PROTEIN"/>
    <property type="match status" value="1"/>
</dbReference>
<dbReference type="InterPro" id="IPR037465">
    <property type="entry name" value="YlxR"/>
</dbReference>
<evidence type="ECO:0000259" key="1">
    <source>
        <dbReference type="Pfam" id="PF04296"/>
    </source>
</evidence>
<evidence type="ECO:0000313" key="2">
    <source>
        <dbReference type="EMBL" id="XCI27473.1"/>
    </source>
</evidence>
<feature type="domain" description="YlxR" evidence="1">
    <location>
        <begin position="9"/>
        <end position="82"/>
    </location>
</feature>
<proteinExistence type="predicted"/>
<gene>
    <name evidence="2" type="ORF">PRVXH_001373</name>
</gene>
<name>A0AAU8HNW8_9FIRM</name>
<dbReference type="InterPro" id="IPR007393">
    <property type="entry name" value="YlxR_dom"/>
</dbReference>
<organism evidence="2">
    <name type="scientific">Proteinivorax hydrogeniformans</name>
    <dbReference type="NCBI Taxonomy" id="1826727"/>
    <lineage>
        <taxon>Bacteria</taxon>
        <taxon>Bacillati</taxon>
        <taxon>Bacillota</taxon>
        <taxon>Clostridia</taxon>
        <taxon>Eubacteriales</taxon>
        <taxon>Proteinivoracaceae</taxon>
        <taxon>Proteinivorax</taxon>
    </lineage>
</organism>
<dbReference type="Pfam" id="PF04296">
    <property type="entry name" value="YlxR"/>
    <property type="match status" value="1"/>
</dbReference>
<dbReference type="InterPro" id="IPR035931">
    <property type="entry name" value="YlxR-like_sf"/>
</dbReference>
<dbReference type="AlphaFoldDB" id="A0AAU8HNW8"/>
<sequence length="87" mass="9985">MKKKKIPQRMCVGCQEMKSKKEFIRVVKPQEGDITIDPTGKKPGRGAYICPEIDCFKKAYKSKRLDKALKTAVPHQVYQSLEDRLSD</sequence>
<reference evidence="2" key="2">
    <citation type="submission" date="2024-06" db="EMBL/GenBank/DDBJ databases">
        <authorList>
            <person name="Petrova K.O."/>
            <person name="Toshchakov S.V."/>
            <person name="Boltjanskaja Y.V."/>
            <person name="Kevbrin V.V."/>
        </authorList>
    </citation>
    <scope>NUCLEOTIDE SEQUENCE</scope>
    <source>
        <strain evidence="2">Z-710</strain>
    </source>
</reference>
<dbReference type="RefSeq" id="WP_353892051.1">
    <property type="nucleotide sequence ID" value="NZ_CP159485.1"/>
</dbReference>
<accession>A0AAU8HNW8</accession>
<dbReference type="EMBL" id="CP159485">
    <property type="protein sequence ID" value="XCI27473.1"/>
    <property type="molecule type" value="Genomic_DNA"/>
</dbReference>
<dbReference type="PANTHER" id="PTHR34215:SF1">
    <property type="entry name" value="YLXR DOMAIN-CONTAINING PROTEIN"/>
    <property type="match status" value="1"/>
</dbReference>
<dbReference type="Gene3D" id="3.30.1230.10">
    <property type="entry name" value="YlxR-like"/>
    <property type="match status" value="1"/>
</dbReference>
<protein>
    <submittedName>
        <fullName evidence="2">YlxR family protein</fullName>
    </submittedName>
</protein>
<dbReference type="CDD" id="cd00279">
    <property type="entry name" value="YlxR"/>
    <property type="match status" value="1"/>
</dbReference>